<dbReference type="InterPro" id="IPR001482">
    <property type="entry name" value="T2SS/T4SS_dom"/>
</dbReference>
<name>X0YJH6_9ZZZZ</name>
<evidence type="ECO:0000313" key="3">
    <source>
        <dbReference type="EMBL" id="GAG56244.1"/>
    </source>
</evidence>
<gene>
    <name evidence="3" type="ORF">S01H4_06663</name>
</gene>
<dbReference type="PANTHER" id="PTHR30486">
    <property type="entry name" value="TWITCHING MOTILITY PROTEIN PILT"/>
    <property type="match status" value="1"/>
</dbReference>
<dbReference type="PANTHER" id="PTHR30486:SF6">
    <property type="entry name" value="TYPE IV PILUS RETRACTATION ATPASE PILT"/>
    <property type="match status" value="1"/>
</dbReference>
<feature type="domain" description="Bacterial type II secretion system protein E" evidence="2">
    <location>
        <begin position="10"/>
        <end position="164"/>
    </location>
</feature>
<evidence type="ECO:0000259" key="2">
    <source>
        <dbReference type="Pfam" id="PF00437"/>
    </source>
</evidence>
<dbReference type="InterPro" id="IPR050921">
    <property type="entry name" value="T4SS_GSP_E_ATPase"/>
</dbReference>
<reference evidence="3" key="1">
    <citation type="journal article" date="2014" name="Front. Microbiol.">
        <title>High frequency of phylogenetically diverse reductive dehalogenase-homologous genes in deep subseafloor sedimentary metagenomes.</title>
        <authorList>
            <person name="Kawai M."/>
            <person name="Futagami T."/>
            <person name="Toyoda A."/>
            <person name="Takaki Y."/>
            <person name="Nishi S."/>
            <person name="Hori S."/>
            <person name="Arai W."/>
            <person name="Tsubouchi T."/>
            <person name="Morono Y."/>
            <person name="Uchiyama I."/>
            <person name="Ito T."/>
            <person name="Fujiyama A."/>
            <person name="Inagaki F."/>
            <person name="Takami H."/>
        </authorList>
    </citation>
    <scope>NUCLEOTIDE SEQUENCE</scope>
    <source>
        <strain evidence="3">Expedition CK06-06</strain>
    </source>
</reference>
<sequence>VEKYTLEEQARRGTIPKEAINLLKFLAKVGFNVLFCGAVRTAKTTMLTIFEMLEDPDLEGVLIESNSEIPLHKLMPKSPIMQLVCDGDGLGSITKQLMRSDGDYIICGEARDGNMLNLLVDIANRGTRHCKSTIHLTDVADLPYDIANMIVNAKGGSLSHTIIKVAKTFHYVFEFIQLSDRSKKRLKGIYEIRYEHKTHEISIHQICKYDFGSDSWTFAYDIGIDKEDIAVEENFDAFLSFKNELKKLSSQFPMEKYKAVIPFYSKGRS</sequence>
<proteinExistence type="inferred from homology"/>
<dbReference type="GO" id="GO:0016887">
    <property type="term" value="F:ATP hydrolysis activity"/>
    <property type="evidence" value="ECO:0007669"/>
    <property type="project" value="InterPro"/>
</dbReference>
<accession>X0YJH6</accession>
<dbReference type="EMBL" id="BART01002085">
    <property type="protein sequence ID" value="GAG56244.1"/>
    <property type="molecule type" value="Genomic_DNA"/>
</dbReference>
<feature type="non-terminal residue" evidence="3">
    <location>
        <position position="1"/>
    </location>
</feature>
<dbReference type="InterPro" id="IPR027417">
    <property type="entry name" value="P-loop_NTPase"/>
</dbReference>
<dbReference type="Gene3D" id="3.40.50.300">
    <property type="entry name" value="P-loop containing nucleotide triphosphate hydrolases"/>
    <property type="match status" value="1"/>
</dbReference>
<organism evidence="3">
    <name type="scientific">marine sediment metagenome</name>
    <dbReference type="NCBI Taxonomy" id="412755"/>
    <lineage>
        <taxon>unclassified sequences</taxon>
        <taxon>metagenomes</taxon>
        <taxon>ecological metagenomes</taxon>
    </lineage>
</organism>
<evidence type="ECO:0000256" key="1">
    <source>
        <dbReference type="ARBA" id="ARBA00006611"/>
    </source>
</evidence>
<protein>
    <recommendedName>
        <fullName evidence="2">Bacterial type II secretion system protein E domain-containing protein</fullName>
    </recommendedName>
</protein>
<comment type="caution">
    <text evidence="3">The sequence shown here is derived from an EMBL/GenBank/DDBJ whole genome shotgun (WGS) entry which is preliminary data.</text>
</comment>
<dbReference type="AlphaFoldDB" id="X0YJH6"/>
<dbReference type="Pfam" id="PF00437">
    <property type="entry name" value="T2SSE"/>
    <property type="match status" value="1"/>
</dbReference>
<dbReference type="SUPFAM" id="SSF52540">
    <property type="entry name" value="P-loop containing nucleoside triphosphate hydrolases"/>
    <property type="match status" value="1"/>
</dbReference>
<comment type="similarity">
    <text evidence="1">Belongs to the GSP E family.</text>
</comment>